<sequence length="357" mass="40499">MDSDSPEITKDVSRLAEQHKNDFLLFEGNAQTLRVLTKLQVIGDDLGLNLTLGTLAALMKYVASSDKINKGVQARKKVGFFASEQKLVGRIRSKVGLEGDARHPLALVMEACDDIAYSVLDAEDAIKKGLASLNDLLTSLSYLKDEEGNPDLVVSHLCKLSRWEYDQIRKQKLHPSELQDVATQKFRVNAIHLMVSAVADAFKKNYDNIVNGDFDGELIKVSQAAALCNALKEFDRQNAFSHKTVLEIELNGYNTLNRLMDFLWIGISDRKDYENLDSKRNSPFSAYVYSRISINYRRIFEGKIEQYHPKANLPIRYKEMQLLTDMVSGMTDQFCIDLHDDFLKHYREMHPVNGTPS</sequence>
<evidence type="ECO:0000313" key="3">
    <source>
        <dbReference type="Proteomes" id="UP000324996"/>
    </source>
</evidence>
<name>A0A5A7NBR9_9PROT</name>
<organism evidence="2 3">
    <name type="scientific">Iodidimonas nitroreducens</name>
    <dbReference type="NCBI Taxonomy" id="1236968"/>
    <lineage>
        <taxon>Bacteria</taxon>
        <taxon>Pseudomonadati</taxon>
        <taxon>Pseudomonadota</taxon>
        <taxon>Alphaproteobacteria</taxon>
        <taxon>Iodidimonadales</taxon>
        <taxon>Iodidimonadaceae</taxon>
        <taxon>Iodidimonas</taxon>
    </lineage>
</organism>
<evidence type="ECO:0008006" key="4">
    <source>
        <dbReference type="Google" id="ProtNLM"/>
    </source>
</evidence>
<dbReference type="NCBIfam" id="TIGR01353">
    <property type="entry name" value="dGTP_triPase"/>
    <property type="match status" value="1"/>
</dbReference>
<dbReference type="Proteomes" id="UP000324996">
    <property type="component" value="Unassembled WGS sequence"/>
</dbReference>
<dbReference type="AlphaFoldDB" id="A0A5A7NBR9"/>
<dbReference type="Gene3D" id="1.10.3410.10">
    <property type="entry name" value="putative deoxyguanosinetriphosphate triphosphohydrolase like domain"/>
    <property type="match status" value="1"/>
</dbReference>
<accession>A0A5A7NBR9</accession>
<protein>
    <recommendedName>
        <fullName evidence="4">Phosphohydrolase-associated domain-containing protein</fullName>
    </recommendedName>
</protein>
<keyword evidence="1" id="KW-0378">Hydrolase</keyword>
<reference evidence="2 3" key="1">
    <citation type="submission" date="2019-09" db="EMBL/GenBank/DDBJ databases">
        <title>NBRP : Genome information of microbial organism related human and environment.</title>
        <authorList>
            <person name="Hattori M."/>
            <person name="Oshima K."/>
            <person name="Inaba H."/>
            <person name="Suda W."/>
            <person name="Sakamoto M."/>
            <person name="Iino T."/>
            <person name="Kitahara M."/>
            <person name="Oshida Y."/>
            <person name="Iida T."/>
            <person name="Kudo T."/>
            <person name="Itoh T."/>
            <person name="Ohkuma M."/>
        </authorList>
    </citation>
    <scope>NUCLEOTIDE SEQUENCE [LARGE SCALE GENOMIC DNA]</scope>
    <source>
        <strain evidence="2 3">Q-1</strain>
    </source>
</reference>
<dbReference type="SUPFAM" id="SSF109604">
    <property type="entry name" value="HD-domain/PDEase-like"/>
    <property type="match status" value="1"/>
</dbReference>
<proteinExistence type="predicted"/>
<dbReference type="EMBL" id="BKCN01000023">
    <property type="protein sequence ID" value="GER05377.1"/>
    <property type="molecule type" value="Genomic_DNA"/>
</dbReference>
<dbReference type="Gene3D" id="1.10.3210.10">
    <property type="entry name" value="Hypothetical protein af1432"/>
    <property type="match status" value="1"/>
</dbReference>
<dbReference type="InterPro" id="IPR006261">
    <property type="entry name" value="dGTPase"/>
</dbReference>
<evidence type="ECO:0000256" key="1">
    <source>
        <dbReference type="ARBA" id="ARBA00022801"/>
    </source>
</evidence>
<gene>
    <name evidence="2" type="ORF">JCM17846_30590</name>
</gene>
<keyword evidence="3" id="KW-1185">Reference proteome</keyword>
<dbReference type="InterPro" id="IPR023293">
    <property type="entry name" value="dGTP_triP_hydro_central_sf"/>
</dbReference>
<dbReference type="GO" id="GO:0016793">
    <property type="term" value="F:triphosphoric monoester hydrolase activity"/>
    <property type="evidence" value="ECO:0007669"/>
    <property type="project" value="InterPro"/>
</dbReference>
<comment type="caution">
    <text evidence="2">The sequence shown here is derived from an EMBL/GenBank/DDBJ whole genome shotgun (WGS) entry which is preliminary data.</text>
</comment>
<evidence type="ECO:0000313" key="2">
    <source>
        <dbReference type="EMBL" id="GER05377.1"/>
    </source>
</evidence>